<keyword evidence="7 21" id="KW-0732">Signal</keyword>
<dbReference type="PaxDb" id="8022-A0A060WJW8"/>
<dbReference type="Gene3D" id="3.80.10.10">
    <property type="entry name" value="Ribonuclease Inhibitor"/>
    <property type="match status" value="1"/>
</dbReference>
<reference evidence="23" key="1">
    <citation type="journal article" date="2014" name="Nat. Commun.">
        <title>The rainbow trout genome provides novel insights into evolution after whole-genome duplication in vertebrates.</title>
        <authorList>
            <person name="Berthelot C."/>
            <person name="Brunet F."/>
            <person name="Chalopin D."/>
            <person name="Juanchich A."/>
            <person name="Bernard M."/>
            <person name="Noel B."/>
            <person name="Bento P."/>
            <person name="Da Silva C."/>
            <person name="Labadie K."/>
            <person name="Alberti A."/>
            <person name="Aury J.M."/>
            <person name="Louis A."/>
            <person name="Dehais P."/>
            <person name="Bardou P."/>
            <person name="Montfort J."/>
            <person name="Klopp C."/>
            <person name="Cabau C."/>
            <person name="Gaspin C."/>
            <person name="Thorgaard G.H."/>
            <person name="Boussaha M."/>
            <person name="Quillet E."/>
            <person name="Guyomard R."/>
            <person name="Galiana D."/>
            <person name="Bobe J."/>
            <person name="Volff J.N."/>
            <person name="Genet C."/>
            <person name="Wincker P."/>
            <person name="Jaillon O."/>
            <person name="Roest Crollius H."/>
            <person name="Guiguen Y."/>
        </authorList>
    </citation>
    <scope>NUCLEOTIDE SEQUENCE [LARGE SCALE GENOMIC DNA]</scope>
</reference>
<evidence type="ECO:0000256" key="11">
    <source>
        <dbReference type="ARBA" id="ARBA00023040"/>
    </source>
</evidence>
<dbReference type="GO" id="GO:0008528">
    <property type="term" value="F:G protein-coupled peptide receptor activity"/>
    <property type="evidence" value="ECO:0007669"/>
    <property type="project" value="TreeGrafter"/>
</dbReference>
<accession>A0A060WJW8</accession>
<dbReference type="InterPro" id="IPR000276">
    <property type="entry name" value="GPCR_Rhodpsn"/>
</dbReference>
<keyword evidence="12" id="KW-0090">Biological rhythms</keyword>
<dbReference type="InterPro" id="IPR017452">
    <property type="entry name" value="GPCR_Rhodpsn_7TM"/>
</dbReference>
<feature type="signal peptide" evidence="21">
    <location>
        <begin position="1"/>
        <end position="21"/>
    </location>
</feature>
<feature type="transmembrane region" description="Helical" evidence="20">
    <location>
        <begin position="776"/>
        <end position="797"/>
    </location>
</feature>
<dbReference type="Proteomes" id="UP000193380">
    <property type="component" value="Unassembled WGS sequence"/>
</dbReference>
<dbReference type="PROSITE" id="PS50262">
    <property type="entry name" value="G_PROTEIN_RECEP_F1_2"/>
    <property type="match status" value="1"/>
</dbReference>
<dbReference type="GO" id="GO:0009755">
    <property type="term" value="P:hormone-mediated signaling pathway"/>
    <property type="evidence" value="ECO:0007669"/>
    <property type="project" value="TreeGrafter"/>
</dbReference>
<keyword evidence="14" id="KW-1015">Disulfide bond</keyword>
<proteinExistence type="predicted"/>
<dbReference type="InterPro" id="IPR002131">
    <property type="entry name" value="Gphrmn_rcpt_fam"/>
</dbReference>
<dbReference type="Pfam" id="PF00560">
    <property type="entry name" value="LRR_1"/>
    <property type="match status" value="1"/>
</dbReference>
<dbReference type="SMART" id="SM00369">
    <property type="entry name" value="LRR_TYP"/>
    <property type="match status" value="15"/>
</dbReference>
<keyword evidence="17" id="KW-0807">Transducer</keyword>
<organism evidence="23 24">
    <name type="scientific">Oncorhynchus mykiss</name>
    <name type="common">Rainbow trout</name>
    <name type="synonym">Salmo gairdneri</name>
    <dbReference type="NCBI Taxonomy" id="8022"/>
    <lineage>
        <taxon>Eukaryota</taxon>
        <taxon>Metazoa</taxon>
        <taxon>Chordata</taxon>
        <taxon>Craniata</taxon>
        <taxon>Vertebrata</taxon>
        <taxon>Euteleostomi</taxon>
        <taxon>Actinopterygii</taxon>
        <taxon>Neopterygii</taxon>
        <taxon>Teleostei</taxon>
        <taxon>Protacanthopterygii</taxon>
        <taxon>Salmoniformes</taxon>
        <taxon>Salmonidae</taxon>
        <taxon>Salmoninae</taxon>
        <taxon>Oncorhynchus</taxon>
    </lineage>
</organism>
<dbReference type="PRINTS" id="PR00373">
    <property type="entry name" value="GLYCHORMONER"/>
</dbReference>
<feature type="transmembrane region" description="Helical" evidence="20">
    <location>
        <begin position="648"/>
        <end position="670"/>
    </location>
</feature>
<dbReference type="GO" id="GO:0005886">
    <property type="term" value="C:plasma membrane"/>
    <property type="evidence" value="ECO:0007669"/>
    <property type="project" value="UniProtKB-SubCell"/>
</dbReference>
<evidence type="ECO:0000313" key="24">
    <source>
        <dbReference type="Proteomes" id="UP000193380"/>
    </source>
</evidence>
<evidence type="ECO:0000256" key="13">
    <source>
        <dbReference type="ARBA" id="ARBA00023136"/>
    </source>
</evidence>
<evidence type="ECO:0000256" key="12">
    <source>
        <dbReference type="ARBA" id="ARBA00023108"/>
    </source>
</evidence>
<dbReference type="AlphaFoldDB" id="A0A060WJW8"/>
<keyword evidence="6 20" id="KW-0812">Transmembrane</keyword>
<evidence type="ECO:0000256" key="9">
    <source>
        <dbReference type="ARBA" id="ARBA00022782"/>
    </source>
</evidence>
<feature type="transmembrane region" description="Helical" evidence="20">
    <location>
        <begin position="690"/>
        <end position="715"/>
    </location>
</feature>
<dbReference type="FunFam" id="3.80.10.10:FF:002032">
    <property type="entry name" value="Leucine rich repeat containing G protein-coupled receptor 6"/>
    <property type="match status" value="1"/>
</dbReference>
<evidence type="ECO:0000256" key="1">
    <source>
        <dbReference type="ARBA" id="ARBA00004651"/>
    </source>
</evidence>
<feature type="chain" id="PRO_5001594341" description="Leucine-rich repeat-containing G-protein coupled receptor 4" evidence="21">
    <location>
        <begin position="22"/>
        <end position="997"/>
    </location>
</feature>
<keyword evidence="10 20" id="KW-1133">Transmembrane helix</keyword>
<feature type="compositionally biased region" description="Polar residues" evidence="19">
    <location>
        <begin position="976"/>
        <end position="987"/>
    </location>
</feature>
<dbReference type="PANTHER" id="PTHR24372">
    <property type="entry name" value="GLYCOPROTEIN HORMONE RECEPTOR"/>
    <property type="match status" value="1"/>
</dbReference>
<keyword evidence="15" id="KW-0675">Receptor</keyword>
<keyword evidence="2" id="KW-0217">Developmental protein</keyword>
<dbReference type="GO" id="GO:0007189">
    <property type="term" value="P:adenylate cyclase-activating G protein-coupled receptor signaling pathway"/>
    <property type="evidence" value="ECO:0007669"/>
    <property type="project" value="TreeGrafter"/>
</dbReference>
<dbReference type="Gene3D" id="1.20.1070.10">
    <property type="entry name" value="Rhodopsin 7-helix transmembrane proteins"/>
    <property type="match status" value="1"/>
</dbReference>
<dbReference type="PANTHER" id="PTHR24372:SF67">
    <property type="entry name" value="LEUCINE-RICH REPEAT-CONTAINING G-PROTEIN COUPLED RECEPTOR 4"/>
    <property type="match status" value="1"/>
</dbReference>
<dbReference type="EMBL" id="FR904484">
    <property type="protein sequence ID" value="CDQ64850.1"/>
    <property type="molecule type" value="Genomic_DNA"/>
</dbReference>
<reference evidence="23" key="2">
    <citation type="submission" date="2014-03" db="EMBL/GenBank/DDBJ databases">
        <authorList>
            <person name="Genoscope - CEA"/>
        </authorList>
    </citation>
    <scope>NUCLEOTIDE SEQUENCE</scope>
</reference>
<keyword evidence="4" id="KW-0433">Leucine-rich repeat</keyword>
<feature type="transmembrane region" description="Helical" evidence="20">
    <location>
        <begin position="561"/>
        <end position="586"/>
    </location>
</feature>
<evidence type="ECO:0000256" key="3">
    <source>
        <dbReference type="ARBA" id="ARBA00022475"/>
    </source>
</evidence>
<feature type="transmembrane region" description="Helical" evidence="20">
    <location>
        <begin position="606"/>
        <end position="627"/>
    </location>
</feature>
<keyword evidence="16" id="KW-0325">Glycoprotein</keyword>
<dbReference type="InterPro" id="IPR001611">
    <property type="entry name" value="Leu-rich_rpt"/>
</dbReference>
<dbReference type="Pfam" id="PF13855">
    <property type="entry name" value="LRR_8"/>
    <property type="match status" value="3"/>
</dbReference>
<evidence type="ECO:0000256" key="5">
    <source>
        <dbReference type="ARBA" id="ARBA00022687"/>
    </source>
</evidence>
<evidence type="ECO:0000256" key="15">
    <source>
        <dbReference type="ARBA" id="ARBA00023170"/>
    </source>
</evidence>
<feature type="region of interest" description="Disordered" evidence="19">
    <location>
        <begin position="976"/>
        <end position="997"/>
    </location>
</feature>
<keyword evidence="11" id="KW-0297">G-protein coupled receptor</keyword>
<dbReference type="SUPFAM" id="SSF81321">
    <property type="entry name" value="Family A G protein-coupled receptor-like"/>
    <property type="match status" value="1"/>
</dbReference>
<evidence type="ECO:0000256" key="4">
    <source>
        <dbReference type="ARBA" id="ARBA00022614"/>
    </source>
</evidence>
<dbReference type="STRING" id="8022.A0A060WJW8"/>
<sequence length="997" mass="108000">MRVFVIWIFLRLFSLRNGAAGQGQSTPAICSSSCSCDEDGGADCSGKGLTTVPTGLSAFTYYLDISMNNITELPAFVFKNFPYLEELRLAGNDLSFIHPDALSGLHQLKVLMLQNNQLKTVPNTAIKNLYSLQSLRLDANHITTVPEDSFEGLQQLRHLWLDDNSLTEVPVGPMRHQANLQALTLALNRITHIPNNAFANLSSLVVLHLHNNRIKEIGESCFTGLENLETLDLNFNNLMTFPEAIQALPKLKELGFHSNDIAAVPEGAFHKNPLLRTIHLYDNPLSFVGTSAFQNLSDLHSLMLRGASMMQEFPCLTGTNNLESLTLTGTKIAAVPVELCEDLKVLRTLDLSYNEIEELPSFQGCLKLQEISLQHNHIQQIDRDTFQGLSALRLLDLSRNEMKTIHRDAFLYLTVLTNLDLSLNSLTSIPTTGLSSLNQLKLTGNLQMKNVFTAKSLPKLRSVSVPYAYQCCAFVGCDSSTSSTDEENIKKVTGGEDVERISMVMHCSPSPGAFKPCEHLLGSWMIRLTVWFICLVALIFNTLVLAATFSRRALALSPARLLVGLLALTNLLTGVYVGVLTVLDAATWGSFAEFGVWWETGVGCRATGALAVFSSEWAVLLLPLAAVERSVATISPRRSSERGFGDRRFALAAALLGLLAAAAACLPFFSTSDPSASPLCLPFSGGEGPALGVTVALVLLNALAYLFTAAVYTQLYCGLGRVELADQEQAGAVRHVAWLIFTNCIFFCPVAAFSFAPLLARSGTAGGPEIAKSVTLIFFPLPACLNPVLYVFFSPAFREDWLRLRGHGAVARGMKAGQCAGRSGVVDGDGDSSTRLGYDCGVYSQLCGETGMCERCQVALHARTSSSSTSVCRHLVKSHSCPTLSAGAAAGQRTEGYWADSGTLSAQSEYADEGDSFVSDSSDQVQACGRACFCQSRGLPLVGGWQWTSETNRSSLTSHTLFGNVRGLTKHFTSQRCTPRGNGTFQPSPHLPLGQTH</sequence>
<dbReference type="InterPro" id="IPR032675">
    <property type="entry name" value="LRR_dom_sf"/>
</dbReference>
<keyword evidence="3" id="KW-1003">Cell membrane</keyword>
<comment type="subcellular location">
    <subcellularLocation>
        <location evidence="1">Cell membrane</location>
        <topology evidence="1">Multi-pass membrane protein</topology>
    </subcellularLocation>
</comment>
<dbReference type="SUPFAM" id="SSF52058">
    <property type="entry name" value="L domain-like"/>
    <property type="match status" value="2"/>
</dbReference>
<feature type="transmembrane region" description="Helical" evidence="20">
    <location>
        <begin position="524"/>
        <end position="549"/>
    </location>
</feature>
<evidence type="ECO:0000313" key="23">
    <source>
        <dbReference type="EMBL" id="CDQ64850.1"/>
    </source>
</evidence>
<evidence type="ECO:0000256" key="14">
    <source>
        <dbReference type="ARBA" id="ARBA00023157"/>
    </source>
</evidence>
<evidence type="ECO:0000256" key="19">
    <source>
        <dbReference type="SAM" id="MobiDB-lite"/>
    </source>
</evidence>
<evidence type="ECO:0000256" key="20">
    <source>
        <dbReference type="SAM" id="Phobius"/>
    </source>
</evidence>
<evidence type="ECO:0000256" key="2">
    <source>
        <dbReference type="ARBA" id="ARBA00022473"/>
    </source>
</evidence>
<keyword evidence="13 20" id="KW-0472">Membrane</keyword>
<evidence type="ECO:0000256" key="6">
    <source>
        <dbReference type="ARBA" id="ARBA00022692"/>
    </source>
</evidence>
<name>A0A060WJW8_ONCMY</name>
<dbReference type="PROSITE" id="PS51450">
    <property type="entry name" value="LRR"/>
    <property type="match status" value="6"/>
</dbReference>
<dbReference type="SMART" id="SM00365">
    <property type="entry name" value="LRR_SD22"/>
    <property type="match status" value="6"/>
</dbReference>
<keyword evidence="9" id="KW-0221">Differentiation</keyword>
<protein>
    <recommendedName>
        <fullName evidence="18">Leucine-rich repeat-containing G-protein coupled receptor 4</fullName>
    </recommendedName>
</protein>
<feature type="domain" description="G-protein coupled receptors family 1 profile" evidence="22">
    <location>
        <begin position="540"/>
        <end position="790"/>
    </location>
</feature>
<dbReference type="GO" id="GO:0016500">
    <property type="term" value="F:protein-hormone receptor activity"/>
    <property type="evidence" value="ECO:0007669"/>
    <property type="project" value="InterPro"/>
</dbReference>
<keyword evidence="8" id="KW-0677">Repeat</keyword>
<evidence type="ECO:0000256" key="10">
    <source>
        <dbReference type="ARBA" id="ARBA00022989"/>
    </source>
</evidence>
<feature type="transmembrane region" description="Helical" evidence="20">
    <location>
        <begin position="736"/>
        <end position="756"/>
    </location>
</feature>
<gene>
    <name evidence="23" type="ORF">GSONMT00072041001</name>
</gene>
<keyword evidence="5" id="KW-0879">Wnt signaling pathway</keyword>
<dbReference type="SMART" id="SM00364">
    <property type="entry name" value="LRR_BAC"/>
    <property type="match status" value="7"/>
</dbReference>
<evidence type="ECO:0000256" key="17">
    <source>
        <dbReference type="ARBA" id="ARBA00023224"/>
    </source>
</evidence>
<dbReference type="InterPro" id="IPR003591">
    <property type="entry name" value="Leu-rich_rpt_typical-subtyp"/>
</dbReference>
<evidence type="ECO:0000256" key="21">
    <source>
        <dbReference type="SAM" id="SignalP"/>
    </source>
</evidence>
<evidence type="ECO:0000256" key="16">
    <source>
        <dbReference type="ARBA" id="ARBA00023180"/>
    </source>
</evidence>
<evidence type="ECO:0000259" key="22">
    <source>
        <dbReference type="PROSITE" id="PS50262"/>
    </source>
</evidence>
<evidence type="ECO:0000256" key="7">
    <source>
        <dbReference type="ARBA" id="ARBA00022729"/>
    </source>
</evidence>
<evidence type="ECO:0000256" key="18">
    <source>
        <dbReference type="ARBA" id="ARBA00039745"/>
    </source>
</evidence>
<dbReference type="Pfam" id="PF00001">
    <property type="entry name" value="7tm_1"/>
    <property type="match status" value="1"/>
</dbReference>
<evidence type="ECO:0000256" key="8">
    <source>
        <dbReference type="ARBA" id="ARBA00022737"/>
    </source>
</evidence>